<dbReference type="Pfam" id="PF02596">
    <property type="entry name" value="DUF169"/>
    <property type="match status" value="1"/>
</dbReference>
<keyword evidence="2" id="KW-1185">Reference proteome</keyword>
<accession>A0A069RN91</accession>
<dbReference type="STRING" id="1121324.CLIT_10c03490"/>
<dbReference type="Proteomes" id="UP000027946">
    <property type="component" value="Unassembled WGS sequence"/>
</dbReference>
<dbReference type="AlphaFoldDB" id="A0A069RN91"/>
<evidence type="ECO:0000313" key="2">
    <source>
        <dbReference type="Proteomes" id="UP000027946"/>
    </source>
</evidence>
<dbReference type="EMBL" id="JJMM01000010">
    <property type="protein sequence ID" value="KDR95622.1"/>
    <property type="molecule type" value="Genomic_DNA"/>
</dbReference>
<reference evidence="1 2" key="1">
    <citation type="submission" date="2014-03" db="EMBL/GenBank/DDBJ databases">
        <title>Genome sequence of Clostridium litorale W6, DSM 5388.</title>
        <authorList>
            <person name="Poehlein A."/>
            <person name="Jagirdar A."/>
            <person name="Khonsari B."/>
            <person name="Chibani C.M."/>
            <person name="Gutierrez Gutierrez D.A."/>
            <person name="Davydova E."/>
            <person name="Alghaithi H.S."/>
            <person name="Nair K.P."/>
            <person name="Dhamotharan K."/>
            <person name="Chandran L."/>
            <person name="G W."/>
            <person name="Daniel R."/>
        </authorList>
    </citation>
    <scope>NUCLEOTIDE SEQUENCE [LARGE SCALE GENOMIC DNA]</scope>
    <source>
        <strain evidence="1 2">W6</strain>
    </source>
</reference>
<dbReference type="RefSeq" id="WP_143182427.1">
    <property type="nucleotide sequence ID" value="NZ_JJMM01000010.1"/>
</dbReference>
<dbReference type="PANTHER" id="PTHR37954">
    <property type="entry name" value="BLL4979 PROTEIN"/>
    <property type="match status" value="1"/>
</dbReference>
<name>A0A069RN91_PEPLI</name>
<dbReference type="PANTHER" id="PTHR37954:SF3">
    <property type="entry name" value="DUF169 DOMAIN-CONTAINING PROTEIN"/>
    <property type="match status" value="1"/>
</dbReference>
<evidence type="ECO:0000313" key="1">
    <source>
        <dbReference type="EMBL" id="KDR95622.1"/>
    </source>
</evidence>
<dbReference type="InterPro" id="IPR003748">
    <property type="entry name" value="DUF169"/>
</dbReference>
<protein>
    <submittedName>
        <fullName evidence="1">Uncharacterized protein</fullName>
    </submittedName>
</protein>
<dbReference type="eggNOG" id="COG2043">
    <property type="taxonomic scope" value="Bacteria"/>
</dbReference>
<gene>
    <name evidence="1" type="ORF">CLIT_10c03490</name>
</gene>
<comment type="caution">
    <text evidence="1">The sequence shown here is derived from an EMBL/GenBank/DDBJ whole genome shotgun (WGS) entry which is preliminary data.</text>
</comment>
<organism evidence="1 2">
    <name type="scientific">Peptoclostridium litorale DSM 5388</name>
    <dbReference type="NCBI Taxonomy" id="1121324"/>
    <lineage>
        <taxon>Bacteria</taxon>
        <taxon>Bacillati</taxon>
        <taxon>Bacillota</taxon>
        <taxon>Clostridia</taxon>
        <taxon>Peptostreptococcales</taxon>
        <taxon>Peptoclostridiaceae</taxon>
        <taxon>Peptoclostridium</taxon>
    </lineage>
</organism>
<sequence length="288" mass="32285">MYNHIGHTKLYKIIMEGGTSIKNTFANGEMDRLYSCLNMDRRIVGVKFLFSEEEFNSFDVNTAKAKLSYCMMVKIASSGKGIKVRSEHFKCNSSARALGIKESDSSVKSGRKYYSYGLYDSLGTAKNVQSAVTYVEDPIYGAVLQPVEMFKVDPDVAIIVSNPYNIMRVVQGYTYKYGMAENIKFAGNQGVCSELTARPYENNDINISLLCSNTRFSCKWEDGEMGVGMPYKIFKNVLKGVLNTLNPAEPDYKKEGIIKRAGKRNVEIDVVKGENYYNSSIGVAKLYK</sequence>
<proteinExistence type="predicted"/>